<dbReference type="Proteomes" id="UP000027135">
    <property type="component" value="Unassembled WGS sequence"/>
</dbReference>
<evidence type="ECO:0000313" key="3">
    <source>
        <dbReference type="Proteomes" id="UP000027135"/>
    </source>
</evidence>
<evidence type="ECO:0000313" key="2">
    <source>
        <dbReference type="EMBL" id="KDR17201.1"/>
    </source>
</evidence>
<keyword evidence="3" id="KW-1185">Reference proteome</keyword>
<sequence>MANIIKQGNSQPQRGKHGKSQNSTKMLEGGGCNSAESCTTSKPQSQSKTLYEQVTAFLPQQTNLCSLVKEHFHPDGPCWTSIHAETLLLTVVGYLPVRSSSAACAVLVAVIICWKNNVRSPFWTDMDPPVPRGVLFGFPISQLMHMQQSSLRYTVNTHIEASG</sequence>
<proteinExistence type="predicted"/>
<evidence type="ECO:0000256" key="1">
    <source>
        <dbReference type="SAM" id="MobiDB-lite"/>
    </source>
</evidence>
<dbReference type="InParanoid" id="A0A067R4R9"/>
<reference evidence="2 3" key="1">
    <citation type="journal article" date="2014" name="Nat. Commun.">
        <title>Molecular traces of alternative social organization in a termite genome.</title>
        <authorList>
            <person name="Terrapon N."/>
            <person name="Li C."/>
            <person name="Robertson H.M."/>
            <person name="Ji L."/>
            <person name="Meng X."/>
            <person name="Booth W."/>
            <person name="Chen Z."/>
            <person name="Childers C.P."/>
            <person name="Glastad K.M."/>
            <person name="Gokhale K."/>
            <person name="Gowin J."/>
            <person name="Gronenberg W."/>
            <person name="Hermansen R.A."/>
            <person name="Hu H."/>
            <person name="Hunt B.G."/>
            <person name="Huylmans A.K."/>
            <person name="Khalil S.M."/>
            <person name="Mitchell R.D."/>
            <person name="Munoz-Torres M.C."/>
            <person name="Mustard J.A."/>
            <person name="Pan H."/>
            <person name="Reese J.T."/>
            <person name="Scharf M.E."/>
            <person name="Sun F."/>
            <person name="Vogel H."/>
            <person name="Xiao J."/>
            <person name="Yang W."/>
            <person name="Yang Z."/>
            <person name="Yang Z."/>
            <person name="Zhou J."/>
            <person name="Zhu J."/>
            <person name="Brent C.S."/>
            <person name="Elsik C.G."/>
            <person name="Goodisman M.A."/>
            <person name="Liberles D.A."/>
            <person name="Roe R.M."/>
            <person name="Vargo E.L."/>
            <person name="Vilcinskas A."/>
            <person name="Wang J."/>
            <person name="Bornberg-Bauer E."/>
            <person name="Korb J."/>
            <person name="Zhang G."/>
            <person name="Liebig J."/>
        </authorList>
    </citation>
    <scope>NUCLEOTIDE SEQUENCE [LARGE SCALE GENOMIC DNA]</scope>
    <source>
        <tissue evidence="2">Whole organism</tissue>
    </source>
</reference>
<accession>A0A067R4R9</accession>
<feature type="region of interest" description="Disordered" evidence="1">
    <location>
        <begin position="1"/>
        <end position="42"/>
    </location>
</feature>
<name>A0A067R4R9_ZOONE</name>
<dbReference type="STRING" id="136037.A0A067R4R9"/>
<dbReference type="AlphaFoldDB" id="A0A067R4R9"/>
<protein>
    <submittedName>
        <fullName evidence="2">Uncharacterized protein</fullName>
    </submittedName>
</protein>
<feature type="compositionally biased region" description="Polar residues" evidence="1">
    <location>
        <begin position="1"/>
        <end position="13"/>
    </location>
</feature>
<dbReference type="EMBL" id="KK852750">
    <property type="protein sequence ID" value="KDR17201.1"/>
    <property type="molecule type" value="Genomic_DNA"/>
</dbReference>
<gene>
    <name evidence="2" type="ORF">L798_08304</name>
</gene>
<organism evidence="2 3">
    <name type="scientific">Zootermopsis nevadensis</name>
    <name type="common">Dampwood termite</name>
    <dbReference type="NCBI Taxonomy" id="136037"/>
    <lineage>
        <taxon>Eukaryota</taxon>
        <taxon>Metazoa</taxon>
        <taxon>Ecdysozoa</taxon>
        <taxon>Arthropoda</taxon>
        <taxon>Hexapoda</taxon>
        <taxon>Insecta</taxon>
        <taxon>Pterygota</taxon>
        <taxon>Neoptera</taxon>
        <taxon>Polyneoptera</taxon>
        <taxon>Dictyoptera</taxon>
        <taxon>Blattodea</taxon>
        <taxon>Blattoidea</taxon>
        <taxon>Termitoidae</taxon>
        <taxon>Termopsidae</taxon>
        <taxon>Zootermopsis</taxon>
    </lineage>
</organism>